<accession>I3EFD8</accession>
<feature type="transmembrane region" description="Helical" evidence="1">
    <location>
        <begin position="205"/>
        <end position="228"/>
    </location>
</feature>
<feature type="transmembrane region" description="Helical" evidence="1">
    <location>
        <begin position="248"/>
        <end position="273"/>
    </location>
</feature>
<dbReference type="AlphaFoldDB" id="I3EFD8"/>
<dbReference type="InterPro" id="IPR036259">
    <property type="entry name" value="MFS_trans_sf"/>
</dbReference>
<dbReference type="VEuPathDB" id="MicrosporidiaDB:NEQG_02007"/>
<dbReference type="SUPFAM" id="SSF103473">
    <property type="entry name" value="MFS general substrate transporter"/>
    <property type="match status" value="1"/>
</dbReference>
<evidence type="ECO:0000256" key="1">
    <source>
        <dbReference type="SAM" id="Phobius"/>
    </source>
</evidence>
<name>I3EFD8_NEMP3</name>
<organism evidence="2 3">
    <name type="scientific">Nematocida parisii (strain ERTm3)</name>
    <name type="common">Nematode killer fungus</name>
    <dbReference type="NCBI Taxonomy" id="935791"/>
    <lineage>
        <taxon>Eukaryota</taxon>
        <taxon>Fungi</taxon>
        <taxon>Fungi incertae sedis</taxon>
        <taxon>Microsporidia</taxon>
        <taxon>Nematocida</taxon>
    </lineage>
</organism>
<reference evidence="2" key="1">
    <citation type="submission" date="2011-01" db="EMBL/GenBank/DDBJ databases">
        <title>The Genome Sequence of Nematocida parisii strain ERTm3.</title>
        <authorList>
            <consortium name="The Broad Institute Genome Sequencing Platform"/>
            <consortium name="The Broad Institute Genome Sequencing Center for Infectious Disease"/>
            <person name="Cuomo C."/>
            <person name="Troemel E."/>
            <person name="Young S.K."/>
            <person name="Zeng Q."/>
            <person name="Gargeya S."/>
            <person name="Fitzgerald M."/>
            <person name="Haas B."/>
            <person name="Abouelleil A."/>
            <person name="Alvarado L."/>
            <person name="Arachchi H.M."/>
            <person name="Berlin A."/>
            <person name="Chapman S.B."/>
            <person name="Gearin G."/>
            <person name="Goldberg J."/>
            <person name="Griggs A."/>
            <person name="Gujja S."/>
            <person name="Hansen M."/>
            <person name="Heiman D."/>
            <person name="Howarth C."/>
            <person name="Larimer J."/>
            <person name="Lui A."/>
            <person name="MacDonald P.J.P."/>
            <person name="McCowen C."/>
            <person name="Montmayeur A."/>
            <person name="Murphy C."/>
            <person name="Neiman D."/>
            <person name="Pearson M."/>
            <person name="Priest M."/>
            <person name="Roberts A."/>
            <person name="Saif S."/>
            <person name="Shea T."/>
            <person name="Sisk P."/>
            <person name="Stolte C."/>
            <person name="Sykes S."/>
            <person name="Wortman J."/>
            <person name="Nusbaum C."/>
            <person name="Birren B."/>
        </authorList>
    </citation>
    <scope>NUCLEOTIDE SEQUENCE</scope>
    <source>
        <strain evidence="2">ERTm3</strain>
    </source>
</reference>
<keyword evidence="1" id="KW-0472">Membrane</keyword>
<feature type="transmembrane region" description="Helical" evidence="1">
    <location>
        <begin position="133"/>
        <end position="152"/>
    </location>
</feature>
<dbReference type="EMBL" id="GL870880">
    <property type="protein sequence ID" value="EIJ87935.1"/>
    <property type="molecule type" value="Genomic_DNA"/>
</dbReference>
<evidence type="ECO:0000313" key="3">
    <source>
        <dbReference type="Proteomes" id="UP000002872"/>
    </source>
</evidence>
<proteinExistence type="predicted"/>
<feature type="transmembrane region" description="Helical" evidence="1">
    <location>
        <begin position="87"/>
        <end position="113"/>
    </location>
</feature>
<gene>
    <name evidence="2" type="ORF">NEQG_02007</name>
</gene>
<dbReference type="HOGENOM" id="CLU_921642_0_0_1"/>
<sequence length="302" mass="34203">MENNKLNSTDKNITDETATICNKKPLSDSKVDLFVNDSNKESPVCIKSTTETEENKRNSTNVNAPYEALEVIQNLENNSRSLGMSKYVYLIIYNLILWSFGISLILYLTIILYSDDNGKMSKEMKNDIGISEFGFSALQYFQCFSNLLYAYVTMYSMGKISDIIYDRGNTGVFIAIVFILLCLSLVCISYCAGIFLTIFLSYKGIFYFIIVMSIIIQILSSICVYSYISISQKASGSRYRTLYVAKSYFKRIFCAIYHLNTIVCIVLCIIMAVNRYNWVNNFHSKITAKVVANATNSSALSL</sequence>
<dbReference type="Proteomes" id="UP000002872">
    <property type="component" value="Unassembled WGS sequence"/>
</dbReference>
<keyword evidence="1" id="KW-0812">Transmembrane</keyword>
<keyword evidence="1" id="KW-1133">Transmembrane helix</keyword>
<keyword evidence="3" id="KW-1185">Reference proteome</keyword>
<feature type="transmembrane region" description="Helical" evidence="1">
    <location>
        <begin position="172"/>
        <end position="199"/>
    </location>
</feature>
<dbReference type="InParanoid" id="I3EFD8"/>
<evidence type="ECO:0000313" key="2">
    <source>
        <dbReference type="EMBL" id="EIJ87935.1"/>
    </source>
</evidence>
<protein>
    <submittedName>
        <fullName evidence="2">Uncharacterized protein</fullName>
    </submittedName>
</protein>